<reference evidence="1" key="1">
    <citation type="submission" date="2018-02" db="EMBL/GenBank/DDBJ databases">
        <title>The genomes of Aspergillus section Nigri reveals drivers in fungal speciation.</title>
        <authorList>
            <consortium name="DOE Joint Genome Institute"/>
            <person name="Vesth T.C."/>
            <person name="Nybo J."/>
            <person name="Theobald S."/>
            <person name="Brandl J."/>
            <person name="Frisvad J.C."/>
            <person name="Nielsen K.F."/>
            <person name="Lyhne E.K."/>
            <person name="Kogle M.E."/>
            <person name="Kuo A."/>
            <person name="Riley R."/>
            <person name="Clum A."/>
            <person name="Nolan M."/>
            <person name="Lipzen A."/>
            <person name="Salamov A."/>
            <person name="Henrissat B."/>
            <person name="Wiebenga A."/>
            <person name="De vries R.P."/>
            <person name="Grigoriev I.V."/>
            <person name="Mortensen U.H."/>
            <person name="Andersen M.R."/>
            <person name="Baker S.E."/>
        </authorList>
    </citation>
    <scope>NUCLEOTIDE SEQUENCE</scope>
    <source>
        <strain evidence="1">CBS 621.78</strain>
    </source>
</reference>
<sequence>MDLSGCTAARFESNSRSARAMGVLSGGILMLLYGAMADGMAVRSLDLCTRTHGSAV</sequence>
<name>A0ACD1FT85_9EURO</name>
<gene>
    <name evidence="1" type="ORF">BO95DRAFT_448126</name>
</gene>
<proteinExistence type="predicted"/>
<organism evidence="1 2">
    <name type="scientific">Aspergillus brunneoviolaceus CBS 621.78</name>
    <dbReference type="NCBI Taxonomy" id="1450534"/>
    <lineage>
        <taxon>Eukaryota</taxon>
        <taxon>Fungi</taxon>
        <taxon>Dikarya</taxon>
        <taxon>Ascomycota</taxon>
        <taxon>Pezizomycotina</taxon>
        <taxon>Eurotiomycetes</taxon>
        <taxon>Eurotiomycetidae</taxon>
        <taxon>Eurotiales</taxon>
        <taxon>Aspergillaceae</taxon>
        <taxon>Aspergillus</taxon>
        <taxon>Aspergillus subgen. Circumdati</taxon>
    </lineage>
</organism>
<accession>A0ACD1FT85</accession>
<dbReference type="EMBL" id="KZ825417">
    <property type="protein sequence ID" value="RAH40169.1"/>
    <property type="molecule type" value="Genomic_DNA"/>
</dbReference>
<keyword evidence="2" id="KW-1185">Reference proteome</keyword>
<evidence type="ECO:0000313" key="2">
    <source>
        <dbReference type="Proteomes" id="UP000249057"/>
    </source>
</evidence>
<dbReference type="Proteomes" id="UP000249057">
    <property type="component" value="Unassembled WGS sequence"/>
</dbReference>
<protein>
    <submittedName>
        <fullName evidence="1">Uncharacterized protein</fullName>
    </submittedName>
</protein>
<evidence type="ECO:0000313" key="1">
    <source>
        <dbReference type="EMBL" id="RAH40169.1"/>
    </source>
</evidence>